<dbReference type="RefSeq" id="WP_114900762.1">
    <property type="nucleotide sequence ID" value="NZ_CP031222.1"/>
</dbReference>
<evidence type="ECO:0000256" key="1">
    <source>
        <dbReference type="ARBA" id="ARBA00001947"/>
    </source>
</evidence>
<feature type="domain" description="Peptidase M13 N-terminal" evidence="10">
    <location>
        <begin position="58"/>
        <end position="436"/>
    </location>
</feature>
<keyword evidence="4" id="KW-0479">Metal-binding</keyword>
<dbReference type="InterPro" id="IPR008753">
    <property type="entry name" value="Peptidase_M13_N"/>
</dbReference>
<dbReference type="PRINTS" id="PR00786">
    <property type="entry name" value="NEPRILYSIN"/>
</dbReference>
<dbReference type="Pfam" id="PF05649">
    <property type="entry name" value="Peptidase_M13_N"/>
    <property type="match status" value="1"/>
</dbReference>
<evidence type="ECO:0000313" key="12">
    <source>
        <dbReference type="Proteomes" id="UP000253940"/>
    </source>
</evidence>
<name>A0A345PBN9_9GAMM</name>
<evidence type="ECO:0000256" key="3">
    <source>
        <dbReference type="ARBA" id="ARBA00022670"/>
    </source>
</evidence>
<dbReference type="PANTHER" id="PTHR11733:SF167">
    <property type="entry name" value="FI17812P1-RELATED"/>
    <property type="match status" value="1"/>
</dbReference>
<accession>A0A345PBN9</accession>
<dbReference type="EMBL" id="CP031222">
    <property type="protein sequence ID" value="AXI04698.1"/>
    <property type="molecule type" value="Genomic_DNA"/>
</dbReference>
<dbReference type="KEGG" id="mbah:HYN46_12660"/>
<dbReference type="GO" id="GO:0005886">
    <property type="term" value="C:plasma membrane"/>
    <property type="evidence" value="ECO:0007669"/>
    <property type="project" value="TreeGrafter"/>
</dbReference>
<evidence type="ECO:0000256" key="7">
    <source>
        <dbReference type="ARBA" id="ARBA00023049"/>
    </source>
</evidence>
<evidence type="ECO:0000259" key="10">
    <source>
        <dbReference type="Pfam" id="PF05649"/>
    </source>
</evidence>
<evidence type="ECO:0000256" key="8">
    <source>
        <dbReference type="SAM" id="SignalP"/>
    </source>
</evidence>
<sequence>MTRTLIAAAVLTQMTAIAYAVETTATPAAPVAATAATSPAPLISGIDAQNADTSIRAQDDFYDHVNGKWIKNTEIPADKSRWGAFNELAENSLNQLHTIVDTISAKKDIPAGSVEQKIADLYASYTDEAALEKLGVTPLNAEFATIDALKDKKQIAAYTAHLAKIQVSSPFELGIGQDAKDSTKIVAGFDQSGLGLPDRDYYLKDDEKLKDARVKYQAYVEKLLTLSGDAKAKENAVAILALETELAKVQWTKVQNRDPVKTYNKVEVAKLAGLVPHFDWNSYLVDTGLKDKITYVIVAQPSYLKGYDQVLQKTPLDVWKAYYKLRVLSHFAPDLSKAYVDENFAFYGTTLRGTPENEPRWKRGVKTVEAALGEGLGKLYVEQYFPPENKARMEKLVNNLITAYHQSIDTLDWMGPATKKQAQKKLATLMIKIGYPKKWRDYSALEIKKDDLIGNEIRSAAFEYAYQLNKLGKPVDRDEWEMTPQTVNAYYNPSLNEIVFPAAILQPPFFNANADDAANYGGIGAVIGHEISHGFDDQGSQFDEVGNLRNWWTKQDHEKFAKKTKALVEQYNAYSPVPGYNVNGELTLGENIADNSGLAIAYKAYKLSLGGKEAPIIDGTTGDQRLYLGWAQVWRNKIRDAQAIVFVKTDPHSPAQFRGNGAVVNQPAFYKAFEVKEGDKMYLPPEKRVIMW</sequence>
<dbReference type="Gene3D" id="3.40.390.10">
    <property type="entry name" value="Collagenase (Catalytic Domain)"/>
    <property type="match status" value="1"/>
</dbReference>
<dbReference type="PANTHER" id="PTHR11733">
    <property type="entry name" value="ZINC METALLOPROTEASE FAMILY M13 NEPRILYSIN-RELATED"/>
    <property type="match status" value="1"/>
</dbReference>
<keyword evidence="5" id="KW-0378">Hydrolase</keyword>
<evidence type="ECO:0000256" key="2">
    <source>
        <dbReference type="ARBA" id="ARBA00007357"/>
    </source>
</evidence>
<dbReference type="OrthoDB" id="9775677at2"/>
<dbReference type="Proteomes" id="UP000253940">
    <property type="component" value="Chromosome"/>
</dbReference>
<evidence type="ECO:0000313" key="11">
    <source>
        <dbReference type="EMBL" id="AXI04698.1"/>
    </source>
</evidence>
<reference evidence="11 12" key="1">
    <citation type="submission" date="2018-07" db="EMBL/GenBank/DDBJ databases">
        <title>Genome sequencing of Moraxellaceae gen. HYN0046.</title>
        <authorList>
            <person name="Kim M."/>
            <person name="Yi H."/>
        </authorList>
    </citation>
    <scope>NUCLEOTIDE SEQUENCE [LARGE SCALE GENOMIC DNA]</scope>
    <source>
        <strain evidence="11 12">HYN0046</strain>
    </source>
</reference>
<evidence type="ECO:0000256" key="6">
    <source>
        <dbReference type="ARBA" id="ARBA00022833"/>
    </source>
</evidence>
<comment type="cofactor">
    <cofactor evidence="1">
        <name>Zn(2+)</name>
        <dbReference type="ChEBI" id="CHEBI:29105"/>
    </cofactor>
</comment>
<dbReference type="GO" id="GO:0016485">
    <property type="term" value="P:protein processing"/>
    <property type="evidence" value="ECO:0007669"/>
    <property type="project" value="TreeGrafter"/>
</dbReference>
<feature type="signal peptide" evidence="8">
    <location>
        <begin position="1"/>
        <end position="20"/>
    </location>
</feature>
<gene>
    <name evidence="11" type="ORF">HYN46_12660</name>
</gene>
<dbReference type="Gene3D" id="1.10.1380.10">
    <property type="entry name" value="Neutral endopeptidase , domain2"/>
    <property type="match status" value="1"/>
</dbReference>
<dbReference type="GO" id="GO:0046872">
    <property type="term" value="F:metal ion binding"/>
    <property type="evidence" value="ECO:0007669"/>
    <property type="project" value="UniProtKB-KW"/>
</dbReference>
<feature type="chain" id="PRO_5017005647" evidence="8">
    <location>
        <begin position="21"/>
        <end position="692"/>
    </location>
</feature>
<feature type="domain" description="Peptidase M13 C-terminal" evidence="9">
    <location>
        <begin position="488"/>
        <end position="689"/>
    </location>
</feature>
<dbReference type="CDD" id="cd08662">
    <property type="entry name" value="M13"/>
    <property type="match status" value="1"/>
</dbReference>
<keyword evidence="12" id="KW-1185">Reference proteome</keyword>
<proteinExistence type="inferred from homology"/>
<dbReference type="SUPFAM" id="SSF55486">
    <property type="entry name" value="Metalloproteases ('zincins'), catalytic domain"/>
    <property type="match status" value="1"/>
</dbReference>
<dbReference type="InterPro" id="IPR018497">
    <property type="entry name" value="Peptidase_M13_C"/>
</dbReference>
<dbReference type="PROSITE" id="PS51885">
    <property type="entry name" value="NEPRILYSIN"/>
    <property type="match status" value="1"/>
</dbReference>
<evidence type="ECO:0000259" key="9">
    <source>
        <dbReference type="Pfam" id="PF01431"/>
    </source>
</evidence>
<keyword evidence="6" id="KW-0862">Zinc</keyword>
<evidence type="ECO:0000256" key="5">
    <source>
        <dbReference type="ARBA" id="ARBA00022801"/>
    </source>
</evidence>
<evidence type="ECO:0000256" key="4">
    <source>
        <dbReference type="ARBA" id="ARBA00022723"/>
    </source>
</evidence>
<dbReference type="AlphaFoldDB" id="A0A345PBN9"/>
<keyword evidence="3" id="KW-0645">Protease</keyword>
<keyword evidence="8" id="KW-0732">Signal</keyword>
<comment type="similarity">
    <text evidence="2">Belongs to the peptidase M13 family.</text>
</comment>
<keyword evidence="7" id="KW-0482">Metalloprotease</keyword>
<dbReference type="InterPro" id="IPR024079">
    <property type="entry name" value="MetalloPept_cat_dom_sf"/>
</dbReference>
<dbReference type="Pfam" id="PF01431">
    <property type="entry name" value="Peptidase_M13"/>
    <property type="match status" value="1"/>
</dbReference>
<dbReference type="GO" id="GO:0004222">
    <property type="term" value="F:metalloendopeptidase activity"/>
    <property type="evidence" value="ECO:0007669"/>
    <property type="project" value="InterPro"/>
</dbReference>
<dbReference type="InterPro" id="IPR000718">
    <property type="entry name" value="Peptidase_M13"/>
</dbReference>
<dbReference type="InterPro" id="IPR042089">
    <property type="entry name" value="Peptidase_M13_dom_2"/>
</dbReference>
<organism evidence="11 12">
    <name type="scientific">Aquirhabdus parva</name>
    <dbReference type="NCBI Taxonomy" id="2283318"/>
    <lineage>
        <taxon>Bacteria</taxon>
        <taxon>Pseudomonadati</taxon>
        <taxon>Pseudomonadota</taxon>
        <taxon>Gammaproteobacteria</taxon>
        <taxon>Moraxellales</taxon>
        <taxon>Moraxellaceae</taxon>
        <taxon>Aquirhabdus</taxon>
    </lineage>
</organism>
<protein>
    <submittedName>
        <fullName evidence="11">M13 family peptidase</fullName>
    </submittedName>
</protein>